<sequence>MNTFKLLGSSLVVASFLSFTPINKKIIIIDAGHGGEDFGAKHSGISEKDIVLDIAQEISNFNKNNSEYEIVLTRNDDTQSSLQDRTEKINSFHPTAVISLHMNSSPKPESEKSGYEIYTQSTEDSKKLAKVISSNLGECTIAEKNLHILRESKSPTVLVELGFLNSTKDRKYLSSQEGQLEVAAKFDKIFKEL</sequence>
<dbReference type="PANTHER" id="PTHR30404">
    <property type="entry name" value="N-ACETYLMURAMOYL-L-ALANINE AMIDASE"/>
    <property type="match status" value="1"/>
</dbReference>
<dbReference type="InterPro" id="IPR002508">
    <property type="entry name" value="MurNAc-LAA_cat"/>
</dbReference>
<reference evidence="7" key="2">
    <citation type="submission" date="2017-01" db="EMBL/GenBank/DDBJ databases">
        <authorList>
            <person name="Varghese N."/>
            <person name="Submissions S."/>
        </authorList>
    </citation>
    <scope>NUCLEOTIDE SEQUENCE [LARGE SCALE GENOMIC DNA]</scope>
    <source>
        <strain evidence="7">DSM 21068</strain>
    </source>
</reference>
<dbReference type="SUPFAM" id="SSF53187">
    <property type="entry name" value="Zn-dependent exopeptidases"/>
    <property type="match status" value="1"/>
</dbReference>
<feature type="domain" description="MurNAc-LAA" evidence="4">
    <location>
        <begin position="86"/>
        <end position="185"/>
    </location>
</feature>
<gene>
    <name evidence="5" type="ORF">B0A70_09475</name>
    <name evidence="6" type="ORF">SAMN05421796_105154</name>
</gene>
<accession>A0A1N7MR35</accession>
<dbReference type="Proteomes" id="UP000238314">
    <property type="component" value="Unassembled WGS sequence"/>
</dbReference>
<evidence type="ECO:0000313" key="7">
    <source>
        <dbReference type="Proteomes" id="UP000186246"/>
    </source>
</evidence>
<proteinExistence type="predicted"/>
<dbReference type="EMBL" id="FTOJ01000005">
    <property type="protein sequence ID" value="SIS88583.1"/>
    <property type="molecule type" value="Genomic_DNA"/>
</dbReference>
<keyword evidence="8" id="KW-1185">Reference proteome</keyword>
<evidence type="ECO:0000313" key="6">
    <source>
        <dbReference type="EMBL" id="SIS88583.1"/>
    </source>
</evidence>
<protein>
    <recommendedName>
        <fullName evidence="2">N-acetylmuramoyl-L-alanine amidase</fullName>
        <ecNumber evidence="2">3.5.1.28</ecNumber>
    </recommendedName>
</protein>
<dbReference type="GO" id="GO:0008745">
    <property type="term" value="F:N-acetylmuramoyl-L-alanine amidase activity"/>
    <property type="evidence" value="ECO:0007669"/>
    <property type="project" value="UniProtKB-EC"/>
</dbReference>
<evidence type="ECO:0000256" key="3">
    <source>
        <dbReference type="ARBA" id="ARBA00022801"/>
    </source>
</evidence>
<reference evidence="5 8" key="1">
    <citation type="submission" date="2016-11" db="EMBL/GenBank/DDBJ databases">
        <title>Whole genomes of Flavobacteriaceae.</title>
        <authorList>
            <person name="Stine C."/>
            <person name="Li C."/>
            <person name="Tadesse D."/>
        </authorList>
    </citation>
    <scope>NUCLEOTIDE SEQUENCE [LARGE SCALE GENOMIC DNA]</scope>
    <source>
        <strain evidence="5 8">DSM 21068</strain>
    </source>
</reference>
<evidence type="ECO:0000259" key="4">
    <source>
        <dbReference type="SMART" id="SM00646"/>
    </source>
</evidence>
<dbReference type="RefSeq" id="WP_076451811.1">
    <property type="nucleotide sequence ID" value="NZ_FTOJ01000005.1"/>
</dbReference>
<dbReference type="Pfam" id="PF01520">
    <property type="entry name" value="Amidase_3"/>
    <property type="match status" value="1"/>
</dbReference>
<dbReference type="Gene3D" id="3.40.630.40">
    <property type="entry name" value="Zn-dependent exopeptidases"/>
    <property type="match status" value="1"/>
</dbReference>
<dbReference type="GO" id="GO:0030288">
    <property type="term" value="C:outer membrane-bounded periplasmic space"/>
    <property type="evidence" value="ECO:0007669"/>
    <property type="project" value="TreeGrafter"/>
</dbReference>
<comment type="catalytic activity">
    <reaction evidence="1">
        <text>Hydrolyzes the link between N-acetylmuramoyl residues and L-amino acid residues in certain cell-wall glycopeptides.</text>
        <dbReference type="EC" id="3.5.1.28"/>
    </reaction>
</comment>
<dbReference type="GO" id="GO:0009253">
    <property type="term" value="P:peptidoglycan catabolic process"/>
    <property type="evidence" value="ECO:0007669"/>
    <property type="project" value="InterPro"/>
</dbReference>
<dbReference type="InterPro" id="IPR050695">
    <property type="entry name" value="N-acetylmuramoyl_amidase_3"/>
</dbReference>
<evidence type="ECO:0000256" key="1">
    <source>
        <dbReference type="ARBA" id="ARBA00001561"/>
    </source>
</evidence>
<dbReference type="OrthoDB" id="9806267at2"/>
<reference evidence="6" key="3">
    <citation type="submission" date="2017-01" db="EMBL/GenBank/DDBJ databases">
        <authorList>
            <person name="Mah S.A."/>
            <person name="Swanson W.J."/>
            <person name="Moy G.W."/>
            <person name="Vacquier V.D."/>
        </authorList>
    </citation>
    <scope>NUCLEOTIDE SEQUENCE [LARGE SCALE GENOMIC DNA]</scope>
    <source>
        <strain evidence="6">DSM 21068</strain>
    </source>
</reference>
<name>A0A1N7MR35_9FLAO</name>
<organism evidence="6 7">
    <name type="scientific">Chryseobacterium piscicola</name>
    <dbReference type="NCBI Taxonomy" id="551459"/>
    <lineage>
        <taxon>Bacteria</taxon>
        <taxon>Pseudomonadati</taxon>
        <taxon>Bacteroidota</taxon>
        <taxon>Flavobacteriia</taxon>
        <taxon>Flavobacteriales</taxon>
        <taxon>Weeksellaceae</taxon>
        <taxon>Chryseobacterium group</taxon>
        <taxon>Chryseobacterium</taxon>
    </lineage>
</organism>
<evidence type="ECO:0000256" key="2">
    <source>
        <dbReference type="ARBA" id="ARBA00011901"/>
    </source>
</evidence>
<dbReference type="SMART" id="SM00646">
    <property type="entry name" value="Ami_3"/>
    <property type="match status" value="1"/>
</dbReference>
<keyword evidence="3" id="KW-0378">Hydrolase</keyword>
<dbReference type="STRING" id="551459.SAMN05421796_105154"/>
<dbReference type="CDD" id="cd02696">
    <property type="entry name" value="MurNAc-LAA"/>
    <property type="match status" value="1"/>
</dbReference>
<dbReference type="AlphaFoldDB" id="A0A1N7MR35"/>
<dbReference type="PANTHER" id="PTHR30404:SF0">
    <property type="entry name" value="N-ACETYLMURAMOYL-L-ALANINE AMIDASE AMIC"/>
    <property type="match status" value="1"/>
</dbReference>
<dbReference type="Proteomes" id="UP000186246">
    <property type="component" value="Unassembled WGS sequence"/>
</dbReference>
<dbReference type="EMBL" id="MUGO01000013">
    <property type="protein sequence ID" value="PQA93380.1"/>
    <property type="molecule type" value="Genomic_DNA"/>
</dbReference>
<dbReference type="EC" id="3.5.1.28" evidence="2"/>
<evidence type="ECO:0000313" key="8">
    <source>
        <dbReference type="Proteomes" id="UP000238314"/>
    </source>
</evidence>
<evidence type="ECO:0000313" key="5">
    <source>
        <dbReference type="EMBL" id="PQA93380.1"/>
    </source>
</evidence>